<dbReference type="PANTHER" id="PTHR20982">
    <property type="entry name" value="RIBOSOME RECYCLING FACTOR"/>
    <property type="match status" value="1"/>
</dbReference>
<evidence type="ECO:0000256" key="2">
    <source>
        <dbReference type="ARBA" id="ARBA00022917"/>
    </source>
</evidence>
<dbReference type="PANTHER" id="PTHR20982:SF3">
    <property type="entry name" value="MITOCHONDRIAL RIBOSOME RECYCLING FACTOR PSEUDO 1"/>
    <property type="match status" value="1"/>
</dbReference>
<dbReference type="SUPFAM" id="SSF55194">
    <property type="entry name" value="Ribosome recycling factor, RRF"/>
    <property type="match status" value="1"/>
</dbReference>
<dbReference type="FunFam" id="3.30.1360.40:FF:000001">
    <property type="entry name" value="Ribosome-recycling factor"/>
    <property type="match status" value="1"/>
</dbReference>
<dbReference type="Proteomes" id="UP000230580">
    <property type="component" value="Unassembled WGS sequence"/>
</dbReference>
<dbReference type="EMBL" id="PFRZ01000017">
    <property type="protein sequence ID" value="PJC34035.1"/>
    <property type="molecule type" value="Genomic_DNA"/>
</dbReference>
<feature type="domain" description="Ribosome recycling factor" evidence="3">
    <location>
        <begin position="18"/>
        <end position="183"/>
    </location>
</feature>
<dbReference type="AlphaFoldDB" id="A0A2M8F422"/>
<comment type="similarity">
    <text evidence="1">Belongs to the RRF family.</text>
</comment>
<comment type="caution">
    <text evidence="4">The sequence shown here is derived from an EMBL/GenBank/DDBJ whole genome shotgun (WGS) entry which is preliminary data.</text>
</comment>
<keyword evidence="2" id="KW-0648">Protein biosynthesis</keyword>
<dbReference type="GO" id="GO:0043023">
    <property type="term" value="F:ribosomal large subunit binding"/>
    <property type="evidence" value="ECO:0007669"/>
    <property type="project" value="TreeGrafter"/>
</dbReference>
<dbReference type="InterPro" id="IPR002661">
    <property type="entry name" value="Ribosome_recyc_fac"/>
</dbReference>
<protein>
    <submittedName>
        <fullName evidence="4">Ribosome recycling factor</fullName>
    </submittedName>
</protein>
<evidence type="ECO:0000313" key="5">
    <source>
        <dbReference type="Proteomes" id="UP000230580"/>
    </source>
</evidence>
<proteinExistence type="inferred from homology"/>
<name>A0A2M8F422_9BACT</name>
<gene>
    <name evidence="4" type="ORF">CO048_01585</name>
</gene>
<dbReference type="NCBIfam" id="TIGR00496">
    <property type="entry name" value="frr"/>
    <property type="match status" value="1"/>
</dbReference>
<evidence type="ECO:0000313" key="4">
    <source>
        <dbReference type="EMBL" id="PJC34035.1"/>
    </source>
</evidence>
<dbReference type="GO" id="GO:0006412">
    <property type="term" value="P:translation"/>
    <property type="evidence" value="ECO:0007669"/>
    <property type="project" value="UniProtKB-KW"/>
</dbReference>
<evidence type="ECO:0000256" key="1">
    <source>
        <dbReference type="ARBA" id="ARBA00005912"/>
    </source>
</evidence>
<dbReference type="InterPro" id="IPR023584">
    <property type="entry name" value="Ribosome_recyc_fac_dom"/>
</dbReference>
<dbReference type="Gene3D" id="3.30.1360.40">
    <property type="match status" value="1"/>
</dbReference>
<sequence>MDLILQFKQNAQKVIDSLKENLKSIRTGRANPSLIENLLVETYGGSTKLRLMELSTITTSGPSLLVIAPFDPSILADIEKAILKSPLSLSPAVQGNQIIITIPPLSAEQRDKFVKLIGSTVEQKKVNIRNQRDDIRKKIKTQFENKKISEDEKFRLEKEVDNISQRFMEEIETIKEKKINEVLEV</sequence>
<accession>A0A2M8F422</accession>
<reference evidence="5" key="1">
    <citation type="submission" date="2017-09" db="EMBL/GenBank/DDBJ databases">
        <title>Depth-based differentiation of microbial function through sediment-hosted aquifers and enrichment of novel symbionts in the deep terrestrial subsurface.</title>
        <authorList>
            <person name="Probst A.J."/>
            <person name="Ladd B."/>
            <person name="Jarett J.K."/>
            <person name="Geller-Mcgrath D.E."/>
            <person name="Sieber C.M.K."/>
            <person name="Emerson J.B."/>
            <person name="Anantharaman K."/>
            <person name="Thomas B.C."/>
            <person name="Malmstrom R."/>
            <person name="Stieglmeier M."/>
            <person name="Klingl A."/>
            <person name="Woyke T."/>
            <person name="Ryan C.M."/>
            <person name="Banfield J.F."/>
        </authorList>
    </citation>
    <scope>NUCLEOTIDE SEQUENCE [LARGE SCALE GENOMIC DNA]</scope>
</reference>
<organism evidence="4 5">
    <name type="scientific">Candidatus Roizmanbacteria bacterium CG_4_9_14_0_2_um_filter_35_15</name>
    <dbReference type="NCBI Taxonomy" id="1974836"/>
    <lineage>
        <taxon>Bacteria</taxon>
        <taxon>Candidatus Roizmaniibacteriota</taxon>
    </lineage>
</organism>
<evidence type="ECO:0000259" key="3">
    <source>
        <dbReference type="Pfam" id="PF01765"/>
    </source>
</evidence>
<dbReference type="Pfam" id="PF01765">
    <property type="entry name" value="RRF"/>
    <property type="match status" value="1"/>
</dbReference>
<dbReference type="InterPro" id="IPR036191">
    <property type="entry name" value="RRF_sf"/>
</dbReference>
<dbReference type="Gene3D" id="1.10.132.20">
    <property type="entry name" value="Ribosome-recycling factor"/>
    <property type="match status" value="1"/>
</dbReference>